<proteinExistence type="predicted"/>
<reference evidence="1 2" key="1">
    <citation type="journal article" date="2019" name="Genome Biol. Evol.">
        <title>Insights into the evolution of the New World diploid cottons (Gossypium, subgenus Houzingenia) based on genome sequencing.</title>
        <authorList>
            <person name="Grover C.E."/>
            <person name="Arick M.A. 2nd"/>
            <person name="Thrash A."/>
            <person name="Conover J.L."/>
            <person name="Sanders W.S."/>
            <person name="Peterson D.G."/>
            <person name="Frelichowski J.E."/>
            <person name="Scheffler J.A."/>
            <person name="Scheffler B.E."/>
            <person name="Wendel J.F."/>
        </authorList>
    </citation>
    <scope>NUCLEOTIDE SEQUENCE [LARGE SCALE GENOMIC DNA]</scope>
    <source>
        <strain evidence="1">157</strain>
        <tissue evidence="1">Leaf</tissue>
    </source>
</reference>
<name>A0A7J8LVE6_9ROSI</name>
<dbReference type="EMBL" id="JABEZX010000005">
    <property type="protein sequence ID" value="MBA0556425.1"/>
    <property type="molecule type" value="Genomic_DNA"/>
</dbReference>
<sequence length="23" mass="2658">MVRGLNGSWMRGSKMVVELVNFF</sequence>
<comment type="caution">
    <text evidence="1">The sequence shown here is derived from an EMBL/GenBank/DDBJ whole genome shotgun (WGS) entry which is preliminary data.</text>
</comment>
<dbReference type="Proteomes" id="UP000593572">
    <property type="component" value="Unassembled WGS sequence"/>
</dbReference>
<dbReference type="AlphaFoldDB" id="A0A7J8LVE6"/>
<accession>A0A7J8LVE6</accession>
<evidence type="ECO:0000313" key="2">
    <source>
        <dbReference type="Proteomes" id="UP000593572"/>
    </source>
</evidence>
<protein>
    <submittedName>
        <fullName evidence="1">Uncharacterized protein</fullName>
    </submittedName>
</protein>
<keyword evidence="2" id="KW-1185">Reference proteome</keyword>
<organism evidence="1 2">
    <name type="scientific">Gossypium lobatum</name>
    <dbReference type="NCBI Taxonomy" id="34289"/>
    <lineage>
        <taxon>Eukaryota</taxon>
        <taxon>Viridiplantae</taxon>
        <taxon>Streptophyta</taxon>
        <taxon>Embryophyta</taxon>
        <taxon>Tracheophyta</taxon>
        <taxon>Spermatophyta</taxon>
        <taxon>Magnoliopsida</taxon>
        <taxon>eudicotyledons</taxon>
        <taxon>Gunneridae</taxon>
        <taxon>Pentapetalae</taxon>
        <taxon>rosids</taxon>
        <taxon>malvids</taxon>
        <taxon>Malvales</taxon>
        <taxon>Malvaceae</taxon>
        <taxon>Malvoideae</taxon>
        <taxon>Gossypium</taxon>
    </lineage>
</organism>
<gene>
    <name evidence="1" type="ORF">Golob_026529</name>
</gene>
<evidence type="ECO:0000313" key="1">
    <source>
        <dbReference type="EMBL" id="MBA0556425.1"/>
    </source>
</evidence>